<reference evidence="1 2" key="1">
    <citation type="submission" date="2021-02" db="EMBL/GenBank/DDBJ databases">
        <title>De Novo genome assembly of isolated myxobacteria.</title>
        <authorList>
            <person name="Stevens D.C."/>
        </authorList>
    </citation>
    <scope>NUCLEOTIDE SEQUENCE [LARGE SCALE GENOMIC DNA]</scope>
    <source>
        <strain evidence="2">SCPEA02</strain>
    </source>
</reference>
<protein>
    <submittedName>
        <fullName evidence="1">WbqC family protein</fullName>
    </submittedName>
</protein>
<evidence type="ECO:0000313" key="1">
    <source>
        <dbReference type="EMBL" id="QSQ25837.1"/>
    </source>
</evidence>
<gene>
    <name evidence="1" type="ORF">JY651_13285</name>
</gene>
<keyword evidence="2" id="KW-1185">Reference proteome</keyword>
<organism evidence="1 2">
    <name type="scientific">Pyxidicoccus parkwayensis</name>
    <dbReference type="NCBI Taxonomy" id="2813578"/>
    <lineage>
        <taxon>Bacteria</taxon>
        <taxon>Pseudomonadati</taxon>
        <taxon>Myxococcota</taxon>
        <taxon>Myxococcia</taxon>
        <taxon>Myxococcales</taxon>
        <taxon>Cystobacterineae</taxon>
        <taxon>Myxococcaceae</taxon>
        <taxon>Pyxidicoccus</taxon>
    </lineage>
</organism>
<dbReference type="Pfam" id="PF08889">
    <property type="entry name" value="WbqC"/>
    <property type="match status" value="1"/>
</dbReference>
<accession>A0ABX7P5S1</accession>
<evidence type="ECO:0000313" key="2">
    <source>
        <dbReference type="Proteomes" id="UP000662747"/>
    </source>
</evidence>
<name>A0ABX7P5S1_9BACT</name>
<proteinExistence type="predicted"/>
<dbReference type="InterPro" id="IPR014985">
    <property type="entry name" value="WbqC"/>
</dbReference>
<sequence>MAHPAGCKKVTLPEDRRPRLAAGPHIIEPVPGIPGILVAEQPHYLPWVDFYEQVARAGTLLVLDNVQWLRRGWQRRTRVALPANVPLPPPSEPGFQWLSIPLEDPHRDTLIRDLAVDARQPWTRKHLQTLVTLYGKRPYFRTQVLPLLEPFYDAAAREGGPGSLLRVLLASMALFHEPLGLTPRIVLASTLERRGDDKSERLLRYCQQFGAHTYYSGLGSSLYLKVGLFRDADVRVLWQRFRHPEYPQGREGRFVHGMSLVDVLANVPVAEVRRWLEPSPWGPFAQAT</sequence>
<dbReference type="Proteomes" id="UP000662747">
    <property type="component" value="Chromosome"/>
</dbReference>
<dbReference type="EMBL" id="CP071090">
    <property type="protein sequence ID" value="QSQ25837.1"/>
    <property type="molecule type" value="Genomic_DNA"/>
</dbReference>